<comment type="caution">
    <text evidence="1">The sequence shown here is derived from an EMBL/GenBank/DDBJ whole genome shotgun (WGS) entry which is preliminary data.</text>
</comment>
<dbReference type="AlphaFoldDB" id="A0ABD2M9Z9"/>
<protein>
    <submittedName>
        <fullName evidence="1">Uncharacterized protein</fullName>
    </submittedName>
</protein>
<accession>A0ABD2M9Z9</accession>
<name>A0ABD2M9Z9_9BILA</name>
<evidence type="ECO:0000313" key="2">
    <source>
        <dbReference type="Proteomes" id="UP001620626"/>
    </source>
</evidence>
<keyword evidence="2" id="KW-1185">Reference proteome</keyword>
<organism evidence="1 2">
    <name type="scientific">Heterodera trifolii</name>
    <dbReference type="NCBI Taxonomy" id="157864"/>
    <lineage>
        <taxon>Eukaryota</taxon>
        <taxon>Metazoa</taxon>
        <taxon>Ecdysozoa</taxon>
        <taxon>Nematoda</taxon>
        <taxon>Chromadorea</taxon>
        <taxon>Rhabditida</taxon>
        <taxon>Tylenchina</taxon>
        <taxon>Tylenchomorpha</taxon>
        <taxon>Tylenchoidea</taxon>
        <taxon>Heteroderidae</taxon>
        <taxon>Heteroderinae</taxon>
        <taxon>Heterodera</taxon>
    </lineage>
</organism>
<sequence length="120" mass="13050">MFIYQPSAAEPGGSGCFRLITSNCHNNANQQCRHKWCRLHNTDAYLWCQPSAVRHNCRTLAWTKVSIHVILANGDTDFGNYDSGAITFDCNSNGKWAVPAGAEHPGDVVDGYSCVTSATG</sequence>
<evidence type="ECO:0000313" key="1">
    <source>
        <dbReference type="EMBL" id="KAL3124357.1"/>
    </source>
</evidence>
<gene>
    <name evidence="1" type="ORF">niasHT_002741</name>
</gene>
<dbReference type="Proteomes" id="UP001620626">
    <property type="component" value="Unassembled WGS sequence"/>
</dbReference>
<reference evidence="1 2" key="1">
    <citation type="submission" date="2024-10" db="EMBL/GenBank/DDBJ databases">
        <authorList>
            <person name="Kim D."/>
        </authorList>
    </citation>
    <scope>NUCLEOTIDE SEQUENCE [LARGE SCALE GENOMIC DNA]</scope>
    <source>
        <strain evidence="1">BH-2024</strain>
    </source>
</reference>
<dbReference type="EMBL" id="JBICBT010000075">
    <property type="protein sequence ID" value="KAL3124357.1"/>
    <property type="molecule type" value="Genomic_DNA"/>
</dbReference>
<proteinExistence type="predicted"/>